<dbReference type="SUPFAM" id="SSF50465">
    <property type="entry name" value="EF-Tu/eEF-1alpha/eIF2-gamma C-terminal domain"/>
    <property type="match status" value="1"/>
</dbReference>
<dbReference type="SUPFAM" id="SSF52540">
    <property type="entry name" value="P-loop containing nucleoside triphosphate hydrolases"/>
    <property type="match status" value="1"/>
</dbReference>
<keyword evidence="6" id="KW-0810">Translation regulation</keyword>
<proteinExistence type="inferred from homology"/>
<evidence type="ECO:0000259" key="10">
    <source>
        <dbReference type="PROSITE" id="PS51722"/>
    </source>
</evidence>
<dbReference type="CDD" id="cd04093">
    <property type="entry name" value="HBS1_C_III"/>
    <property type="match status" value="1"/>
</dbReference>
<dbReference type="Proteomes" id="UP001497600">
    <property type="component" value="Chromosome E"/>
</dbReference>
<dbReference type="InterPro" id="IPR054696">
    <property type="entry name" value="GTP-eEF1A_C"/>
</dbReference>
<dbReference type="Pfam" id="PF08938">
    <property type="entry name" value="HBS1_N"/>
    <property type="match status" value="1"/>
</dbReference>
<evidence type="ECO:0000256" key="3">
    <source>
        <dbReference type="ARBA" id="ARBA00022490"/>
    </source>
</evidence>
<dbReference type="InterPro" id="IPR050100">
    <property type="entry name" value="TRAFAC_GTPase_members"/>
</dbReference>
<dbReference type="Pfam" id="PF00009">
    <property type="entry name" value="GTP_EFTU"/>
    <property type="match status" value="1"/>
</dbReference>
<dbReference type="InterPro" id="IPR015033">
    <property type="entry name" value="HBS1-like_N"/>
</dbReference>
<dbReference type="PRINTS" id="PR00315">
    <property type="entry name" value="ELONGATNFCT"/>
</dbReference>
<evidence type="ECO:0000256" key="7">
    <source>
        <dbReference type="ARBA" id="ARBA00022917"/>
    </source>
</evidence>
<evidence type="ECO:0000313" key="11">
    <source>
        <dbReference type="EMBL" id="CAK7909620.1"/>
    </source>
</evidence>
<evidence type="ECO:0000256" key="2">
    <source>
        <dbReference type="ARBA" id="ARBA00007249"/>
    </source>
</evidence>
<comment type="similarity">
    <text evidence="2">Belongs to the TRAFAC class translation factor GTPase superfamily. Classic translation factor GTPase family. EF-Tu/EF-1A subfamily.</text>
</comment>
<dbReference type="InterPro" id="IPR000795">
    <property type="entry name" value="T_Tr_GTP-bd_dom"/>
</dbReference>
<dbReference type="InterPro" id="IPR009001">
    <property type="entry name" value="Transl_elong_EF1A/Init_IF2_C"/>
</dbReference>
<keyword evidence="5" id="KW-0378">Hydrolase</keyword>
<dbReference type="PANTHER" id="PTHR23115">
    <property type="entry name" value="TRANSLATION FACTOR"/>
    <property type="match status" value="1"/>
</dbReference>
<gene>
    <name evidence="11" type="primary">HBS1</name>
    <name evidence="11" type="ORF">CAAN4_E15742</name>
</gene>
<evidence type="ECO:0000256" key="5">
    <source>
        <dbReference type="ARBA" id="ARBA00022801"/>
    </source>
</evidence>
<evidence type="ECO:0000256" key="4">
    <source>
        <dbReference type="ARBA" id="ARBA00022741"/>
    </source>
</evidence>
<dbReference type="Gene3D" id="3.40.50.300">
    <property type="entry name" value="P-loop containing nucleotide triphosphate hydrolases"/>
    <property type="match status" value="1"/>
</dbReference>
<dbReference type="PROSITE" id="PS51722">
    <property type="entry name" value="G_TR_2"/>
    <property type="match status" value="1"/>
</dbReference>
<dbReference type="InterPro" id="IPR009000">
    <property type="entry name" value="Transl_B-barrel_sf"/>
</dbReference>
<keyword evidence="7" id="KW-0648">Protein biosynthesis</keyword>
<evidence type="ECO:0000313" key="12">
    <source>
        <dbReference type="Proteomes" id="UP001497600"/>
    </source>
</evidence>
<comment type="subcellular location">
    <subcellularLocation>
        <location evidence="1">Cytoplasm</location>
    </subcellularLocation>
</comment>
<feature type="domain" description="Tr-type G" evidence="10">
    <location>
        <begin position="158"/>
        <end position="371"/>
    </location>
</feature>
<dbReference type="Pfam" id="PF22594">
    <property type="entry name" value="GTP-eEF1A_C"/>
    <property type="match status" value="1"/>
</dbReference>
<dbReference type="CDD" id="cd01883">
    <property type="entry name" value="EF1_alpha"/>
    <property type="match status" value="1"/>
</dbReference>
<evidence type="ECO:0000256" key="6">
    <source>
        <dbReference type="ARBA" id="ARBA00022845"/>
    </source>
</evidence>
<protein>
    <submittedName>
        <fullName evidence="11">Elongation factor 1 alpha-like protein</fullName>
    </submittedName>
</protein>
<evidence type="ECO:0000256" key="1">
    <source>
        <dbReference type="ARBA" id="ARBA00004496"/>
    </source>
</evidence>
<accession>A0ABP0EI40</accession>
<dbReference type="InterPro" id="IPR027417">
    <property type="entry name" value="P-loop_NTPase"/>
</dbReference>
<keyword evidence="4" id="KW-0547">Nucleotide-binding</keyword>
<keyword evidence="8" id="KW-0342">GTP-binding</keyword>
<dbReference type="Gene3D" id="2.40.30.10">
    <property type="entry name" value="Translation factors"/>
    <property type="match status" value="2"/>
</dbReference>
<sequence length="579" mass="64295">MPQFDDDDLEDYQNYSAEEEAFNEEALDDAEYDKLYASLPILKQQVADYNDEMDELDMKEALYYNYYAVEEAVKELKEKYPKKKVKKVVENFKVPSPDQKILDAQKAAFEENMGGLSLDAAAEKQKEEKEGKEKVPKATKPFKKTNIQSILASAHHSKPHKSFVVIGHVDAGKSTLLGRLLYDVGAVDAKTLNKLTREAEKAGKGSFALAWVMDQTSEERSRGVTVDMVATNFETATSRYTAIDAPGHRDFVPQMINGVSQASYALVVVDSVTGEFESGLLDGQTREHALLAKNLGVERVCVVVNKMDREEWSESRYHTIQEQMTTFLTENVGFETNQIDFIPLSGLSGNNLVKRDSSIKQFDWYKGQTLVGWLDSLDGGITHEDSAEFCLSINDIYEPTANELQLSGKVLSGTIQPGQTIMVAPAREYLQIQSINVNEKAVDVAFSGEIAALKFKTSQTSAIAISGDLAVSLSSSVQSTDKFTTEVRLFDMTKPLLVGTPFVLFRNNCHTPARITKIVEVLDSKKKKKMHLVSKQSAVVEIQCDRAITMTTFDVDPVLGRVVLRREGTTIGAGKITKI</sequence>
<reference evidence="11 12" key="1">
    <citation type="submission" date="2024-01" db="EMBL/GenBank/DDBJ databases">
        <authorList>
            <consortium name="Genoscope - CEA"/>
            <person name="William W."/>
        </authorList>
    </citation>
    <scope>NUCLEOTIDE SEQUENCE [LARGE SCALE GENOMIC DNA]</scope>
    <source>
        <strain evidence="11 12">29B2s-10</strain>
    </source>
</reference>
<keyword evidence="3" id="KW-0963">Cytoplasm</keyword>
<dbReference type="EMBL" id="OZ004257">
    <property type="protein sequence ID" value="CAK7909620.1"/>
    <property type="molecule type" value="Genomic_DNA"/>
</dbReference>
<evidence type="ECO:0000256" key="8">
    <source>
        <dbReference type="ARBA" id="ARBA00023134"/>
    </source>
</evidence>
<keyword evidence="12" id="KW-1185">Reference proteome</keyword>
<dbReference type="SUPFAM" id="SSF50447">
    <property type="entry name" value="Translation proteins"/>
    <property type="match status" value="1"/>
</dbReference>
<comment type="catalytic activity">
    <reaction evidence="9">
        <text>GTP + H2O = GDP + phosphate + H(+)</text>
        <dbReference type="Rhea" id="RHEA:19669"/>
        <dbReference type="ChEBI" id="CHEBI:15377"/>
        <dbReference type="ChEBI" id="CHEBI:15378"/>
        <dbReference type="ChEBI" id="CHEBI:37565"/>
        <dbReference type="ChEBI" id="CHEBI:43474"/>
        <dbReference type="ChEBI" id="CHEBI:58189"/>
    </reaction>
    <physiologicalReaction direction="left-to-right" evidence="9">
        <dbReference type="Rhea" id="RHEA:19670"/>
    </physiologicalReaction>
</comment>
<name>A0ABP0EI40_9ASCO</name>
<evidence type="ECO:0000256" key="9">
    <source>
        <dbReference type="ARBA" id="ARBA00049117"/>
    </source>
</evidence>
<organism evidence="11 12">
    <name type="scientific">[Candida] anglica</name>
    <dbReference type="NCBI Taxonomy" id="148631"/>
    <lineage>
        <taxon>Eukaryota</taxon>
        <taxon>Fungi</taxon>
        <taxon>Dikarya</taxon>
        <taxon>Ascomycota</taxon>
        <taxon>Saccharomycotina</taxon>
        <taxon>Pichiomycetes</taxon>
        <taxon>Debaryomycetaceae</taxon>
        <taxon>Kurtzmaniella</taxon>
    </lineage>
</organism>